<feature type="compositionally biased region" description="Polar residues" evidence="1">
    <location>
        <begin position="292"/>
        <end position="306"/>
    </location>
</feature>
<dbReference type="RefSeq" id="XP_026613035.1">
    <property type="nucleotide sequence ID" value="XM_026759080.1"/>
</dbReference>
<comment type="caution">
    <text evidence="2">The sequence shown here is derived from an EMBL/GenBank/DDBJ whole genome shotgun (WGS) entry which is preliminary data.</text>
</comment>
<evidence type="ECO:0000313" key="2">
    <source>
        <dbReference type="EMBL" id="RHZ51560.1"/>
    </source>
</evidence>
<name>A0A397GU33_ASPTH</name>
<organism evidence="2 3">
    <name type="scientific">Aspergillus thermomutatus</name>
    <name type="common">Neosartorya pseudofischeri</name>
    <dbReference type="NCBI Taxonomy" id="41047"/>
    <lineage>
        <taxon>Eukaryota</taxon>
        <taxon>Fungi</taxon>
        <taxon>Dikarya</taxon>
        <taxon>Ascomycota</taxon>
        <taxon>Pezizomycotina</taxon>
        <taxon>Eurotiomycetes</taxon>
        <taxon>Eurotiomycetidae</taxon>
        <taxon>Eurotiales</taxon>
        <taxon>Aspergillaceae</taxon>
        <taxon>Aspergillus</taxon>
        <taxon>Aspergillus subgen. Fumigati</taxon>
    </lineage>
</organism>
<proteinExistence type="predicted"/>
<dbReference type="STRING" id="41047.A0A397GU33"/>
<dbReference type="GeneID" id="38127435"/>
<dbReference type="OrthoDB" id="4369561at2759"/>
<keyword evidence="3" id="KW-1185">Reference proteome</keyword>
<gene>
    <name evidence="2" type="ORF">CDV56_105461</name>
</gene>
<accession>A0A397GU33</accession>
<feature type="region of interest" description="Disordered" evidence="1">
    <location>
        <begin position="29"/>
        <end position="66"/>
    </location>
</feature>
<evidence type="ECO:0000256" key="1">
    <source>
        <dbReference type="SAM" id="MobiDB-lite"/>
    </source>
</evidence>
<evidence type="ECO:0000313" key="3">
    <source>
        <dbReference type="Proteomes" id="UP000215305"/>
    </source>
</evidence>
<dbReference type="EMBL" id="NKHU02000146">
    <property type="protein sequence ID" value="RHZ51560.1"/>
    <property type="molecule type" value="Genomic_DNA"/>
</dbReference>
<feature type="region of interest" description="Disordered" evidence="1">
    <location>
        <begin position="276"/>
        <end position="306"/>
    </location>
</feature>
<dbReference type="Proteomes" id="UP000215305">
    <property type="component" value="Unassembled WGS sequence"/>
</dbReference>
<protein>
    <submittedName>
        <fullName evidence="2">Uncharacterized protein</fullName>
    </submittedName>
</protein>
<dbReference type="AlphaFoldDB" id="A0A397GU33"/>
<feature type="compositionally biased region" description="Basic residues" evidence="1">
    <location>
        <begin position="52"/>
        <end position="61"/>
    </location>
</feature>
<reference evidence="2" key="1">
    <citation type="submission" date="2018-08" db="EMBL/GenBank/DDBJ databases">
        <title>Draft genome sequence of azole-resistant Aspergillus thermomutatus (Neosartorya pseudofischeri) strain HMR AF 39, isolated from a human nasal aspirate.</title>
        <authorList>
            <person name="Parent-Michaud M."/>
            <person name="Dufresne P.J."/>
            <person name="Fournier E."/>
            <person name="Martineau C."/>
            <person name="Moreira S."/>
            <person name="Perkins V."/>
            <person name="De Repentigny L."/>
            <person name="Dufresne S.F."/>
        </authorList>
    </citation>
    <scope>NUCLEOTIDE SEQUENCE [LARGE SCALE GENOMIC DNA]</scope>
    <source>
        <strain evidence="2">HMR AF 39</strain>
    </source>
</reference>
<dbReference type="VEuPathDB" id="FungiDB:CDV56_105461"/>
<sequence length="386" mass="43142">MLTRRLLRREITYESTRATTRVATATCKKRLHSNRGDDDHQDPEASFPDAKRQRRKKKPKFTTKSLPRPVGDSYAVSYGCSRDFHEVRGRAILTVASNGLKPAYYFTFVPDACPMLIHPPSADTSGKQRPYSSDENALLCIIPPSPLLNQITPQGHHWKRTKMPMRGTNVESAGAKASLAESGRQAYPVYYLLSAALDLDNGLGTPCTGAGATGRRSVGLFRAFELLSCYMRRNAPSAPSPLTPQPRQSWNVYSFNTWSFEAALPRCRSDLKRTAGITPPTVEKEGGGLRSSLRSTRPLNNTNNPRVISRKGMPWLPEEEDLWTTVVRRLLEDADVRVDVRDHEGIDALKAAENRHHHDVVGLLQAFREGHHRVDGIFAKPDLPRP</sequence>